<dbReference type="AlphaFoldDB" id="A0A6N7QUN0"/>
<name>A0A6N7QUN0_9GAMM</name>
<proteinExistence type="predicted"/>
<sequence>MAGRKPAGPKDSMIDLIFGAVGLMFGVLLTTFLALRVRALRWVLGVAFSVRAGAALFHRYVSPLPDGVADAVSFENYAWSLAQQGFVAALAQFPGYGNGWGYPWLVSLAYALADRSPLFMQSLSVIAGTLCVLLAYRLAQRIWGQDAALRAAWVTAVFPMLVMYSALTMREAFIILALLFALYQAVIWQESDRLGALLLAFVGFLIAGFMHGAMLVGAVMLLLLLLLNETKRLCAALKRRNVSFIGLGLVMVGLVAVLMLASGSLSIPYIGTLAKGLSVDTWIALAQRQAHGGASYPDWLSPENAAHYLLLLPARIAYFIGAPFPWDIRSFPQLLGLVDGLLYLAVSFLILRNFHAIWHNPAARLVLLICAALVFVYAIGVGNFGTGLRHRAKFIVPALVMAAPWLPHLRWLVLRRVRYVEGNNASGSASA</sequence>
<dbReference type="Proteomes" id="UP000433788">
    <property type="component" value="Unassembled WGS sequence"/>
</dbReference>
<keyword evidence="1" id="KW-1133">Transmembrane helix</keyword>
<evidence type="ECO:0000313" key="3">
    <source>
        <dbReference type="EMBL" id="MRH79063.1"/>
    </source>
</evidence>
<dbReference type="EMBL" id="WJPP01000005">
    <property type="protein sequence ID" value="MRH79063.1"/>
    <property type="molecule type" value="Genomic_DNA"/>
</dbReference>
<keyword evidence="4" id="KW-1185">Reference proteome</keyword>
<feature type="transmembrane region" description="Helical" evidence="1">
    <location>
        <begin position="247"/>
        <end position="270"/>
    </location>
</feature>
<evidence type="ECO:0000259" key="2">
    <source>
        <dbReference type="Pfam" id="PF13231"/>
    </source>
</evidence>
<feature type="transmembrane region" description="Helical" evidence="1">
    <location>
        <begin position="16"/>
        <end position="35"/>
    </location>
</feature>
<keyword evidence="1" id="KW-0472">Membrane</keyword>
<evidence type="ECO:0000256" key="1">
    <source>
        <dbReference type="SAM" id="Phobius"/>
    </source>
</evidence>
<accession>A0A6N7QUN0</accession>
<feature type="transmembrane region" description="Helical" evidence="1">
    <location>
        <begin position="363"/>
        <end position="382"/>
    </location>
</feature>
<feature type="transmembrane region" description="Helical" evidence="1">
    <location>
        <begin position="194"/>
        <end position="227"/>
    </location>
</feature>
<feature type="transmembrane region" description="Helical" evidence="1">
    <location>
        <begin position="151"/>
        <end position="182"/>
    </location>
</feature>
<organism evidence="3 4">
    <name type="scientific">Spiribacter salilacus</name>
    <dbReference type="NCBI Taxonomy" id="2664894"/>
    <lineage>
        <taxon>Bacteria</taxon>
        <taxon>Pseudomonadati</taxon>
        <taxon>Pseudomonadota</taxon>
        <taxon>Gammaproteobacteria</taxon>
        <taxon>Chromatiales</taxon>
        <taxon>Ectothiorhodospiraceae</taxon>
        <taxon>Spiribacter</taxon>
    </lineage>
</organism>
<reference evidence="3 4" key="1">
    <citation type="submission" date="2019-11" db="EMBL/GenBank/DDBJ databases">
        <authorList>
            <person name="Zhang X.Y."/>
        </authorList>
    </citation>
    <scope>NUCLEOTIDE SEQUENCE [LARGE SCALE GENOMIC DNA]</scope>
    <source>
        <strain evidence="3 4">C176</strain>
    </source>
</reference>
<feature type="transmembrane region" description="Helical" evidence="1">
    <location>
        <begin position="394"/>
        <end position="413"/>
    </location>
</feature>
<dbReference type="Pfam" id="PF13231">
    <property type="entry name" value="PMT_2"/>
    <property type="match status" value="1"/>
</dbReference>
<feature type="transmembrane region" description="Helical" evidence="1">
    <location>
        <begin position="118"/>
        <end position="139"/>
    </location>
</feature>
<feature type="domain" description="Glycosyltransferase RgtA/B/C/D-like" evidence="2">
    <location>
        <begin position="102"/>
        <end position="250"/>
    </location>
</feature>
<feature type="transmembrane region" description="Helical" evidence="1">
    <location>
        <begin position="42"/>
        <end position="61"/>
    </location>
</feature>
<keyword evidence="1" id="KW-0812">Transmembrane</keyword>
<gene>
    <name evidence="3" type="ORF">GH984_10160</name>
</gene>
<comment type="caution">
    <text evidence="3">The sequence shown here is derived from an EMBL/GenBank/DDBJ whole genome shotgun (WGS) entry which is preliminary data.</text>
</comment>
<evidence type="ECO:0000313" key="4">
    <source>
        <dbReference type="Proteomes" id="UP000433788"/>
    </source>
</evidence>
<protein>
    <recommendedName>
        <fullName evidence="2">Glycosyltransferase RgtA/B/C/D-like domain-containing protein</fullName>
    </recommendedName>
</protein>
<feature type="transmembrane region" description="Helical" evidence="1">
    <location>
        <begin position="334"/>
        <end position="351"/>
    </location>
</feature>
<dbReference type="InterPro" id="IPR038731">
    <property type="entry name" value="RgtA/B/C-like"/>
</dbReference>